<dbReference type="Gene3D" id="3.40.630.30">
    <property type="match status" value="1"/>
</dbReference>
<protein>
    <submittedName>
        <fullName evidence="2">Acetyltransferase family protein</fullName>
    </submittedName>
</protein>
<dbReference type="AlphaFoldDB" id="A0A0C1UGT0"/>
<dbReference type="STRING" id="29341.RSJ17_18665"/>
<dbReference type="Proteomes" id="UP000031366">
    <property type="component" value="Unassembled WGS sequence"/>
</dbReference>
<keyword evidence="2" id="KW-0808">Transferase</keyword>
<feature type="domain" description="N-acetyltransferase" evidence="1">
    <location>
        <begin position="15"/>
        <end position="183"/>
    </location>
</feature>
<comment type="caution">
    <text evidence="2">The sequence shown here is derived from an EMBL/GenBank/DDBJ whole genome shotgun (WGS) entry which is preliminary data.</text>
</comment>
<sequence>MLLHKGTEAISTDRLLLRRFELNDAYDMFKNWANDSEITKFLSWKPHSSVEDTKEILGQWVNEYKDNNIYNWVIELKEIGEVIGSICIVKLDEKNYSCEVGYCISRMYWNKGIMSESLKAVIDYLFSEIEFNRIAAKHDTNNVASGKVMLKSGMKYEGTLRQVEIRDNKEFYDLAVYAILKNDWLIKDKQSS</sequence>
<reference evidence="2 3" key="1">
    <citation type="journal article" date="2015" name="Infect. Genet. Evol.">
        <title>Genomic sequences of six botulinum neurotoxin-producing strains representing three clostridial species illustrate the mobility and diversity of botulinum neurotoxin genes.</title>
        <authorList>
            <person name="Smith T.J."/>
            <person name="Hill K.K."/>
            <person name="Xie G."/>
            <person name="Foley B.T."/>
            <person name="Williamson C.H."/>
            <person name="Foster J.T."/>
            <person name="Johnson S.L."/>
            <person name="Chertkov O."/>
            <person name="Teshima H."/>
            <person name="Gibbons H.S."/>
            <person name="Johnsky L.A."/>
            <person name="Karavis M.A."/>
            <person name="Smith L.A."/>
        </authorList>
    </citation>
    <scope>NUCLEOTIDE SEQUENCE [LARGE SCALE GENOMIC DNA]</scope>
    <source>
        <strain evidence="2 3">CDC 2741</strain>
    </source>
</reference>
<dbReference type="OrthoDB" id="9785602at2"/>
<name>A0A0C1UGT0_9CLOT</name>
<evidence type="ECO:0000313" key="3">
    <source>
        <dbReference type="Proteomes" id="UP000031366"/>
    </source>
</evidence>
<dbReference type="PROSITE" id="PS51186">
    <property type="entry name" value="GNAT"/>
    <property type="match status" value="1"/>
</dbReference>
<proteinExistence type="predicted"/>
<dbReference type="PANTHER" id="PTHR43792">
    <property type="entry name" value="GNAT FAMILY, PUTATIVE (AFU_ORTHOLOGUE AFUA_3G00765)-RELATED-RELATED"/>
    <property type="match status" value="1"/>
</dbReference>
<dbReference type="Pfam" id="PF13302">
    <property type="entry name" value="Acetyltransf_3"/>
    <property type="match status" value="1"/>
</dbReference>
<dbReference type="EMBL" id="AYSO01000016">
    <property type="protein sequence ID" value="KIE46610.1"/>
    <property type="molecule type" value="Genomic_DNA"/>
</dbReference>
<keyword evidence="3" id="KW-1185">Reference proteome</keyword>
<gene>
    <name evidence="2" type="ORF">U732_3455</name>
</gene>
<dbReference type="GO" id="GO:0016747">
    <property type="term" value="F:acyltransferase activity, transferring groups other than amino-acyl groups"/>
    <property type="evidence" value="ECO:0007669"/>
    <property type="project" value="InterPro"/>
</dbReference>
<accession>A0A0C1UGT0</accession>
<dbReference type="RefSeq" id="WP_039633228.1">
    <property type="nucleotide sequence ID" value="NZ_AYSO01000016.1"/>
</dbReference>
<organism evidence="2 3">
    <name type="scientific">Clostridium argentinense CDC 2741</name>
    <dbReference type="NCBI Taxonomy" id="1418104"/>
    <lineage>
        <taxon>Bacteria</taxon>
        <taxon>Bacillati</taxon>
        <taxon>Bacillota</taxon>
        <taxon>Clostridia</taxon>
        <taxon>Eubacteriales</taxon>
        <taxon>Clostridiaceae</taxon>
        <taxon>Clostridium</taxon>
    </lineage>
</organism>
<dbReference type="SUPFAM" id="SSF55729">
    <property type="entry name" value="Acyl-CoA N-acyltransferases (Nat)"/>
    <property type="match status" value="1"/>
</dbReference>
<dbReference type="InterPro" id="IPR000182">
    <property type="entry name" value="GNAT_dom"/>
</dbReference>
<dbReference type="InterPro" id="IPR016181">
    <property type="entry name" value="Acyl_CoA_acyltransferase"/>
</dbReference>
<dbReference type="InterPro" id="IPR051531">
    <property type="entry name" value="N-acetyltransferase"/>
</dbReference>
<evidence type="ECO:0000259" key="1">
    <source>
        <dbReference type="PROSITE" id="PS51186"/>
    </source>
</evidence>
<evidence type="ECO:0000313" key="2">
    <source>
        <dbReference type="EMBL" id="KIE46610.1"/>
    </source>
</evidence>
<dbReference type="PANTHER" id="PTHR43792:SF1">
    <property type="entry name" value="N-ACETYLTRANSFERASE DOMAIN-CONTAINING PROTEIN"/>
    <property type="match status" value="1"/>
</dbReference>